<dbReference type="GO" id="GO:0008270">
    <property type="term" value="F:zinc ion binding"/>
    <property type="evidence" value="ECO:0007669"/>
    <property type="project" value="InterPro"/>
</dbReference>
<dbReference type="OrthoDB" id="5288602at2"/>
<dbReference type="InterPro" id="IPR011549">
    <property type="entry name" value="RibD_C"/>
</dbReference>
<dbReference type="AlphaFoldDB" id="A0A2S5KQB0"/>
<comment type="catalytic activity">
    <reaction evidence="13">
        <text>5-amino-6-(5-phospho-D-ribitylamino)uracil + NADP(+) = 5-amino-6-(5-phospho-D-ribosylamino)uracil + NADPH + H(+)</text>
        <dbReference type="Rhea" id="RHEA:17845"/>
        <dbReference type="ChEBI" id="CHEBI:15378"/>
        <dbReference type="ChEBI" id="CHEBI:57783"/>
        <dbReference type="ChEBI" id="CHEBI:58349"/>
        <dbReference type="ChEBI" id="CHEBI:58421"/>
        <dbReference type="ChEBI" id="CHEBI:58453"/>
        <dbReference type="EC" id="1.1.1.193"/>
    </reaction>
</comment>
<feature type="binding site" evidence="15">
    <location>
        <position position="201"/>
    </location>
    <ligand>
        <name>substrate</name>
    </ligand>
</feature>
<dbReference type="InterPro" id="IPR004794">
    <property type="entry name" value="Eubact_RibD"/>
</dbReference>
<dbReference type="CDD" id="cd01284">
    <property type="entry name" value="Riboflavin_deaminase-reductase"/>
    <property type="match status" value="1"/>
</dbReference>
<keyword evidence="7 13" id="KW-0479">Metal-binding</keyword>
<evidence type="ECO:0000259" key="17">
    <source>
        <dbReference type="PROSITE" id="PS51747"/>
    </source>
</evidence>
<dbReference type="GO" id="GO:0050661">
    <property type="term" value="F:NADP binding"/>
    <property type="evidence" value="ECO:0007669"/>
    <property type="project" value="InterPro"/>
</dbReference>
<dbReference type="PROSITE" id="PS00903">
    <property type="entry name" value="CYT_DCMP_DEAMINASES_1"/>
    <property type="match status" value="1"/>
</dbReference>
<comment type="pathway">
    <text evidence="3 13">Cofactor biosynthesis; riboflavin biosynthesis; 5-amino-6-(D-ribitylamino)uracil from GTP: step 3/4.</text>
</comment>
<comment type="function">
    <text evidence="1 13">Converts 2,5-diamino-6-(ribosylamino)-4(3h)-pyrimidinone 5'-phosphate into 5-amino-6-(ribosylamino)-2,4(1h,3h)-pyrimidinedione 5'-phosphate.</text>
</comment>
<evidence type="ECO:0000256" key="2">
    <source>
        <dbReference type="ARBA" id="ARBA00004882"/>
    </source>
</evidence>
<evidence type="ECO:0000313" key="18">
    <source>
        <dbReference type="EMBL" id="PPC76948.1"/>
    </source>
</evidence>
<feature type="binding site" evidence="15">
    <location>
        <position position="148"/>
    </location>
    <ligand>
        <name>NADP(+)</name>
        <dbReference type="ChEBI" id="CHEBI:58349"/>
    </ligand>
</feature>
<feature type="binding site" evidence="15">
    <location>
        <position position="198"/>
    </location>
    <ligand>
        <name>substrate</name>
    </ligand>
</feature>
<dbReference type="NCBIfam" id="TIGR00326">
    <property type="entry name" value="eubact_ribD"/>
    <property type="match status" value="1"/>
</dbReference>
<dbReference type="PROSITE" id="PS51747">
    <property type="entry name" value="CYT_DCMP_DEAMINASES_2"/>
    <property type="match status" value="1"/>
</dbReference>
<dbReference type="Gene3D" id="3.40.430.10">
    <property type="entry name" value="Dihydrofolate Reductase, subunit A"/>
    <property type="match status" value="1"/>
</dbReference>
<evidence type="ECO:0000256" key="1">
    <source>
        <dbReference type="ARBA" id="ARBA00002151"/>
    </source>
</evidence>
<evidence type="ECO:0000256" key="15">
    <source>
        <dbReference type="PIRSR" id="PIRSR006769-2"/>
    </source>
</evidence>
<dbReference type="SUPFAM" id="SSF53927">
    <property type="entry name" value="Cytidine deaminase-like"/>
    <property type="match status" value="1"/>
</dbReference>
<dbReference type="InterPro" id="IPR016193">
    <property type="entry name" value="Cytidine_deaminase-like"/>
</dbReference>
<accession>A0A2S5KQB0</accession>
<feature type="binding site" evidence="15">
    <location>
        <position position="227"/>
    </location>
    <ligand>
        <name>NADP(+)</name>
        <dbReference type="ChEBI" id="CHEBI:58349"/>
    </ligand>
</feature>
<dbReference type="InterPro" id="IPR050765">
    <property type="entry name" value="Riboflavin_Biosynth_HTPR"/>
</dbReference>
<feature type="binding site" evidence="15">
    <location>
        <position position="295"/>
    </location>
    <ligand>
        <name>substrate</name>
    </ligand>
</feature>
<dbReference type="GO" id="GO:0009231">
    <property type="term" value="P:riboflavin biosynthetic process"/>
    <property type="evidence" value="ECO:0007669"/>
    <property type="project" value="UniProtKB-UniPathway"/>
</dbReference>
<evidence type="ECO:0000256" key="11">
    <source>
        <dbReference type="ARBA" id="ARBA00023002"/>
    </source>
</evidence>
<feature type="binding site" evidence="16">
    <location>
        <position position="44"/>
    </location>
    <ligand>
        <name>Zn(2+)</name>
        <dbReference type="ChEBI" id="CHEBI:29105"/>
        <note>catalytic</note>
    </ligand>
</feature>
<dbReference type="PANTHER" id="PTHR38011">
    <property type="entry name" value="DIHYDROFOLATE REDUCTASE FAMILY PROTEIN (AFU_ORTHOLOGUE AFUA_8G06820)"/>
    <property type="match status" value="1"/>
</dbReference>
<feature type="binding site" evidence="15">
    <location>
        <position position="194"/>
    </location>
    <ligand>
        <name>NADP(+)</name>
        <dbReference type="ChEBI" id="CHEBI:58349"/>
    </ligand>
</feature>
<dbReference type="InterPro" id="IPR002125">
    <property type="entry name" value="CMP_dCMP_dom"/>
</dbReference>
<protein>
    <recommendedName>
        <fullName evidence="13">Riboflavin biosynthesis protein RibD</fullName>
    </recommendedName>
    <domain>
        <recommendedName>
            <fullName evidence="13">Diaminohydroxyphosphoribosylaminopyrimidine deaminase</fullName>
            <shortName evidence="13">DRAP deaminase</shortName>
            <ecNumber evidence="13">3.5.4.26</ecNumber>
        </recommendedName>
        <alternativeName>
            <fullName evidence="13">Riboflavin-specific deaminase</fullName>
        </alternativeName>
    </domain>
    <domain>
        <recommendedName>
            <fullName evidence="13">5-amino-6-(5-phosphoribosylamino)uracil reductase</fullName>
            <ecNumber evidence="13">1.1.1.193</ecNumber>
        </recommendedName>
        <alternativeName>
            <fullName evidence="13">HTP reductase</fullName>
        </alternativeName>
    </domain>
</protein>
<reference evidence="18 19" key="1">
    <citation type="submission" date="2018-02" db="EMBL/GenBank/DDBJ databases">
        <title>novel marine gammaproteobacteria from coastal saline agro ecosystem.</title>
        <authorList>
            <person name="Krishnan R."/>
            <person name="Ramesh Kumar N."/>
        </authorList>
    </citation>
    <scope>NUCLEOTIDE SEQUENCE [LARGE SCALE GENOMIC DNA]</scope>
    <source>
        <strain evidence="18 19">228</strain>
    </source>
</reference>
<evidence type="ECO:0000256" key="6">
    <source>
        <dbReference type="ARBA" id="ARBA00022619"/>
    </source>
</evidence>
<dbReference type="EC" id="1.1.1.193" evidence="13"/>
<sequence>MSRALHLAERGLYSTDPNPRVGCVLVKDGQVIGEGFHERVGEPHAEVHALRMAGEAAKGATAYVSLEPCAHYGRTPPCAEGLVKAGVARVVSAMQDPNPLVSGKGHGILASHGIEVSWGLLESQARSLNPGFIKRMSTGLPYVRVKLAMSLDGRTAMASGESQWITGAAARADVQRLRARSSAVVSGIDTVLSDNAALTVRLAEAGLDAETCARRGERQPLRVVLDSHQRLAAHPDCRLLQSAGEVVLAHGSAQLVEELVTRVQSLSLPRSSVGLDLQVLLQQLAARGCNEVLVEAGATLAGAFVSAGLVDELVIYMAPLLLGSLARPLLNLPLQQMQEKLRLTIQDMRQVGEDWRITALPQVAD</sequence>
<evidence type="ECO:0000256" key="13">
    <source>
        <dbReference type="PIRNR" id="PIRNR006769"/>
    </source>
</evidence>
<feature type="binding site" evidence="15">
    <location>
        <position position="164"/>
    </location>
    <ligand>
        <name>NADP(+)</name>
        <dbReference type="ChEBI" id="CHEBI:58349"/>
    </ligand>
</feature>
<keyword evidence="6 13" id="KW-0686">Riboflavin biosynthesis</keyword>
<dbReference type="PANTHER" id="PTHR38011:SF7">
    <property type="entry name" value="2,5-DIAMINO-6-RIBOSYLAMINO-4(3H)-PYRIMIDINONE 5'-PHOSPHATE REDUCTASE"/>
    <property type="match status" value="1"/>
</dbReference>
<dbReference type="FunFam" id="3.40.140.10:FF:000025">
    <property type="entry name" value="Riboflavin biosynthesis protein RibD"/>
    <property type="match status" value="1"/>
</dbReference>
<feature type="binding site" evidence="16">
    <location>
        <position position="69"/>
    </location>
    <ligand>
        <name>Zn(2+)</name>
        <dbReference type="ChEBI" id="CHEBI:29105"/>
        <note>catalytic</note>
    </ligand>
</feature>
<dbReference type="EMBL" id="PRLP01000037">
    <property type="protein sequence ID" value="PPC76948.1"/>
    <property type="molecule type" value="Genomic_DNA"/>
</dbReference>
<dbReference type="InterPro" id="IPR016192">
    <property type="entry name" value="APOBEC/CMP_deaminase_Zn-bd"/>
</dbReference>
<evidence type="ECO:0000256" key="4">
    <source>
        <dbReference type="ARBA" id="ARBA00005259"/>
    </source>
</evidence>
<evidence type="ECO:0000256" key="10">
    <source>
        <dbReference type="ARBA" id="ARBA00022857"/>
    </source>
</evidence>
<evidence type="ECO:0000256" key="14">
    <source>
        <dbReference type="PIRSR" id="PIRSR006769-1"/>
    </source>
</evidence>
<dbReference type="InterPro" id="IPR024072">
    <property type="entry name" value="DHFR-like_dom_sf"/>
</dbReference>
<feature type="binding site" evidence="15">
    <location>
        <begin position="297"/>
        <end position="303"/>
    </location>
    <ligand>
        <name>NADP(+)</name>
        <dbReference type="ChEBI" id="CHEBI:58349"/>
    </ligand>
</feature>
<feature type="binding site" evidence="15">
    <location>
        <position position="162"/>
    </location>
    <ligand>
        <name>substrate</name>
    </ligand>
</feature>
<dbReference type="Gene3D" id="3.40.140.10">
    <property type="entry name" value="Cytidine Deaminase, domain 2"/>
    <property type="match status" value="1"/>
</dbReference>
<keyword evidence="9 13" id="KW-0862">Zinc</keyword>
<organism evidence="18 19">
    <name type="scientific">Proteobacteria bacterium 228</name>
    <dbReference type="NCBI Taxonomy" id="2083153"/>
    <lineage>
        <taxon>Bacteria</taxon>
        <taxon>Pseudomonadati</taxon>
        <taxon>Pseudomonadota</taxon>
    </lineage>
</organism>
<feature type="binding site" evidence="16">
    <location>
        <position position="78"/>
    </location>
    <ligand>
        <name>Zn(2+)</name>
        <dbReference type="ChEBI" id="CHEBI:29105"/>
        <note>catalytic</note>
    </ligand>
</feature>
<comment type="caution">
    <text evidence="18">The sequence shown here is derived from an EMBL/GenBank/DDBJ whole genome shotgun (WGS) entry which is preliminary data.</text>
</comment>
<comment type="similarity">
    <text evidence="5 13">In the C-terminal section; belongs to the HTP reductase family.</text>
</comment>
<evidence type="ECO:0000256" key="16">
    <source>
        <dbReference type="PIRSR" id="PIRSR006769-3"/>
    </source>
</evidence>
<dbReference type="PIRSF" id="PIRSF006769">
    <property type="entry name" value="RibD"/>
    <property type="match status" value="1"/>
</dbReference>
<dbReference type="NCBIfam" id="TIGR00227">
    <property type="entry name" value="ribD_Cterm"/>
    <property type="match status" value="1"/>
</dbReference>
<keyword evidence="12" id="KW-0511">Multifunctional enzyme</keyword>
<evidence type="ECO:0000256" key="8">
    <source>
        <dbReference type="ARBA" id="ARBA00022801"/>
    </source>
</evidence>
<keyword evidence="11 13" id="KW-0560">Oxidoreductase</keyword>
<feature type="binding site" evidence="15">
    <location>
        <position position="178"/>
    </location>
    <ligand>
        <name>substrate</name>
    </ligand>
</feature>
<dbReference type="UniPathway" id="UPA00275">
    <property type="reaction ID" value="UER00401"/>
</dbReference>
<dbReference type="Proteomes" id="UP000238196">
    <property type="component" value="Unassembled WGS sequence"/>
</dbReference>
<gene>
    <name evidence="18" type="primary">ribD</name>
    <name evidence="18" type="ORF">C4K68_13070</name>
</gene>
<dbReference type="GO" id="GO:0008703">
    <property type="term" value="F:5-amino-6-(5-phosphoribosylamino)uracil reductase activity"/>
    <property type="evidence" value="ECO:0007669"/>
    <property type="project" value="UniProtKB-EC"/>
</dbReference>
<comment type="catalytic activity">
    <reaction evidence="13">
        <text>2,5-diamino-6-hydroxy-4-(5-phosphoribosylamino)-pyrimidine + H2O + H(+) = 5-amino-6-(5-phospho-D-ribosylamino)uracil + NH4(+)</text>
        <dbReference type="Rhea" id="RHEA:21868"/>
        <dbReference type="ChEBI" id="CHEBI:15377"/>
        <dbReference type="ChEBI" id="CHEBI:15378"/>
        <dbReference type="ChEBI" id="CHEBI:28938"/>
        <dbReference type="ChEBI" id="CHEBI:58453"/>
        <dbReference type="ChEBI" id="CHEBI:58614"/>
        <dbReference type="EC" id="3.5.4.26"/>
    </reaction>
</comment>
<evidence type="ECO:0000256" key="5">
    <source>
        <dbReference type="ARBA" id="ARBA00007417"/>
    </source>
</evidence>
<comment type="pathway">
    <text evidence="2 13">Cofactor biosynthesis; riboflavin biosynthesis; 5-amino-6-(D-ribitylamino)uracil from GTP: step 2/4.</text>
</comment>
<proteinExistence type="inferred from homology"/>
<dbReference type="GO" id="GO:0008835">
    <property type="term" value="F:diaminohydroxyphosphoribosylaminopyrimidine deaminase activity"/>
    <property type="evidence" value="ECO:0007669"/>
    <property type="project" value="UniProtKB-EC"/>
</dbReference>
<evidence type="ECO:0000313" key="19">
    <source>
        <dbReference type="Proteomes" id="UP000238196"/>
    </source>
</evidence>
<feature type="active site" description="Proton donor" evidence="14">
    <location>
        <position position="46"/>
    </location>
</feature>
<evidence type="ECO:0000256" key="7">
    <source>
        <dbReference type="ARBA" id="ARBA00022723"/>
    </source>
</evidence>
<dbReference type="SUPFAM" id="SSF53597">
    <property type="entry name" value="Dihydrofolate reductase-like"/>
    <property type="match status" value="1"/>
</dbReference>
<name>A0A2S5KQB0_9PROT</name>
<comment type="cofactor">
    <cofactor evidence="13 16">
        <name>Zn(2+)</name>
        <dbReference type="ChEBI" id="CHEBI:29105"/>
    </cofactor>
    <text evidence="13 16">Binds 1 zinc ion.</text>
</comment>
<dbReference type="Pfam" id="PF00383">
    <property type="entry name" value="dCMP_cyt_deam_1"/>
    <property type="match status" value="1"/>
</dbReference>
<feature type="binding site" evidence="15">
    <location>
        <position position="190"/>
    </location>
    <ligand>
        <name>NADP(+)</name>
        <dbReference type="ChEBI" id="CHEBI:58349"/>
    </ligand>
</feature>
<dbReference type="InterPro" id="IPR002734">
    <property type="entry name" value="RibDG_C"/>
</dbReference>
<comment type="similarity">
    <text evidence="4 13">In the N-terminal section; belongs to the cytidine and deoxycytidylate deaminase family.</text>
</comment>
<dbReference type="EC" id="3.5.4.26" evidence="13"/>
<keyword evidence="8 13" id="KW-0378">Hydrolase</keyword>
<evidence type="ECO:0000256" key="9">
    <source>
        <dbReference type="ARBA" id="ARBA00022833"/>
    </source>
</evidence>
<evidence type="ECO:0000256" key="12">
    <source>
        <dbReference type="ARBA" id="ARBA00023268"/>
    </source>
</evidence>
<dbReference type="Pfam" id="PF01872">
    <property type="entry name" value="RibD_C"/>
    <property type="match status" value="1"/>
</dbReference>
<feature type="domain" description="CMP/dCMP-type deaminase" evidence="17">
    <location>
        <begin position="1"/>
        <end position="117"/>
    </location>
</feature>
<keyword evidence="10 13" id="KW-0521">NADP</keyword>
<evidence type="ECO:0000256" key="3">
    <source>
        <dbReference type="ARBA" id="ARBA00004910"/>
    </source>
</evidence>